<accession>A0A0H2KNY3</accession>
<proteinExistence type="predicted"/>
<comment type="caution">
    <text evidence="2">The sequence shown here is derived from an EMBL/GenBank/DDBJ whole genome shotgun (WGS) entry which is preliminary data.</text>
</comment>
<dbReference type="PATRIC" id="fig|264251.5.peg.1481"/>
<dbReference type="STRING" id="264251.FB00_07285"/>
<protein>
    <recommendedName>
        <fullName evidence="4">DUF4241 domain-containing protein</fullName>
    </recommendedName>
</protein>
<dbReference type="InterPro" id="IPR025335">
    <property type="entry name" value="DUF4241"/>
</dbReference>
<sequence length="255" mass="26433">MMPGSAPRAQRRLPGRHVGSGGYARGVSDFPTPDTFFALRTGPAAGTGPAGGPGLRLAVHDLGELVLPSGRLEASDPFTLLGEGLVVQVEPGRYPVRVTVADVSDEQDGSHLREAYLSVVLAEGEVAAVEPVVPEGADGPPEAGAAYGVPVDAGTVAFADADAVARLMPDGDWYDEVFDDGTDTSWFALTDSPDHLREGSANILLPGAQEGENVVLSHSGWGDGFYPLVRTVAADGTVLGLHLDLLVALPDDDED</sequence>
<evidence type="ECO:0000313" key="3">
    <source>
        <dbReference type="Proteomes" id="UP000035265"/>
    </source>
</evidence>
<dbReference type="Pfam" id="PF14025">
    <property type="entry name" value="DUF4241"/>
    <property type="match status" value="1"/>
</dbReference>
<feature type="region of interest" description="Disordered" evidence="1">
    <location>
        <begin position="1"/>
        <end position="25"/>
    </location>
</feature>
<dbReference type="AlphaFoldDB" id="A0A0H2KNY3"/>
<evidence type="ECO:0008006" key="4">
    <source>
        <dbReference type="Google" id="ProtNLM"/>
    </source>
</evidence>
<keyword evidence="3" id="KW-1185">Reference proteome</keyword>
<dbReference type="Proteomes" id="UP000035265">
    <property type="component" value="Unassembled WGS sequence"/>
</dbReference>
<reference evidence="2 3" key="1">
    <citation type="submission" date="2014-05" db="EMBL/GenBank/DDBJ databases">
        <title>Cellulosimicrobium funkei U11 genome.</title>
        <authorList>
            <person name="Hu C."/>
            <person name="Gong Y."/>
            <person name="Wan W."/>
            <person name="Jiang M."/>
        </authorList>
    </citation>
    <scope>NUCLEOTIDE SEQUENCE [LARGE SCALE GENOMIC DNA]</scope>
    <source>
        <strain evidence="2 3">U11</strain>
    </source>
</reference>
<gene>
    <name evidence="2" type="ORF">FB00_07285</name>
</gene>
<evidence type="ECO:0000313" key="2">
    <source>
        <dbReference type="EMBL" id="KLN35225.1"/>
    </source>
</evidence>
<dbReference type="EMBL" id="JNBQ01000005">
    <property type="protein sequence ID" value="KLN35225.1"/>
    <property type="molecule type" value="Genomic_DNA"/>
</dbReference>
<evidence type="ECO:0000256" key="1">
    <source>
        <dbReference type="SAM" id="MobiDB-lite"/>
    </source>
</evidence>
<name>A0A0H2KNY3_9MICO</name>
<organism evidence="2 3">
    <name type="scientific">Cellulosimicrobium funkei</name>
    <dbReference type="NCBI Taxonomy" id="264251"/>
    <lineage>
        <taxon>Bacteria</taxon>
        <taxon>Bacillati</taxon>
        <taxon>Actinomycetota</taxon>
        <taxon>Actinomycetes</taxon>
        <taxon>Micrococcales</taxon>
        <taxon>Promicromonosporaceae</taxon>
        <taxon>Cellulosimicrobium</taxon>
    </lineage>
</organism>